<dbReference type="PANTHER" id="PTHR42792:SF1">
    <property type="entry name" value="FLAGELLAR HOOK-ASSOCIATED PROTEIN 3"/>
    <property type="match status" value="1"/>
</dbReference>
<keyword evidence="4" id="KW-0964">Secreted</keyword>
<evidence type="ECO:0000313" key="8">
    <source>
        <dbReference type="Proteomes" id="UP000054773"/>
    </source>
</evidence>
<evidence type="ECO:0000256" key="4">
    <source>
        <dbReference type="ARBA" id="ARBA00022525"/>
    </source>
</evidence>
<keyword evidence="7" id="KW-0282">Flagellum</keyword>
<evidence type="ECO:0000313" key="7">
    <source>
        <dbReference type="EMBL" id="KTC94188.1"/>
    </source>
</evidence>
<feature type="domain" description="Flagellin N-terminal" evidence="6">
    <location>
        <begin position="3"/>
        <end position="139"/>
    </location>
</feature>
<dbReference type="PATRIC" id="fig|448.7.peg.2474"/>
<dbReference type="EMBL" id="LNYA01000034">
    <property type="protein sequence ID" value="KTC94188.1"/>
    <property type="molecule type" value="Genomic_DNA"/>
</dbReference>
<dbReference type="STRING" id="448.Lery_2355"/>
<dbReference type="OrthoDB" id="9768249at2"/>
<accession>A0A0W0TF02</accession>
<keyword evidence="7" id="KW-0969">Cilium</keyword>
<dbReference type="InterPro" id="IPR001492">
    <property type="entry name" value="Flagellin"/>
</dbReference>
<comment type="caution">
    <text evidence="7">The sequence shown here is derived from an EMBL/GenBank/DDBJ whole genome shotgun (WGS) entry which is preliminary data.</text>
</comment>
<dbReference type="SUPFAM" id="SSF64518">
    <property type="entry name" value="Phase 1 flagellin"/>
    <property type="match status" value="1"/>
</dbReference>
<dbReference type="Gene3D" id="1.20.1330.10">
    <property type="entry name" value="f41 fragment of flagellin, N-terminal domain"/>
    <property type="match status" value="2"/>
</dbReference>
<comment type="similarity">
    <text evidence="3">Belongs to the bacterial flagellin family.</text>
</comment>
<organism evidence="7 8">
    <name type="scientific">Legionella erythra</name>
    <dbReference type="NCBI Taxonomy" id="448"/>
    <lineage>
        <taxon>Bacteria</taxon>
        <taxon>Pseudomonadati</taxon>
        <taxon>Pseudomonadota</taxon>
        <taxon>Gammaproteobacteria</taxon>
        <taxon>Legionellales</taxon>
        <taxon>Legionellaceae</taxon>
        <taxon>Legionella</taxon>
    </lineage>
</organism>
<dbReference type="GO" id="GO:0009424">
    <property type="term" value="C:bacterial-type flagellum hook"/>
    <property type="evidence" value="ECO:0007669"/>
    <property type="project" value="InterPro"/>
</dbReference>
<dbReference type="InterPro" id="IPR001029">
    <property type="entry name" value="Flagellin_N"/>
</dbReference>
<evidence type="ECO:0000256" key="2">
    <source>
        <dbReference type="ARBA" id="ARBA00004613"/>
    </source>
</evidence>
<dbReference type="GO" id="GO:0005198">
    <property type="term" value="F:structural molecule activity"/>
    <property type="evidence" value="ECO:0007669"/>
    <property type="project" value="InterPro"/>
</dbReference>
<evidence type="ECO:0000256" key="3">
    <source>
        <dbReference type="ARBA" id="ARBA00005709"/>
    </source>
</evidence>
<dbReference type="GO" id="GO:0071973">
    <property type="term" value="P:bacterial-type flagellum-dependent cell motility"/>
    <property type="evidence" value="ECO:0007669"/>
    <property type="project" value="InterPro"/>
</dbReference>
<name>A0A0W0TF02_LEGER</name>
<keyword evidence="7" id="KW-0966">Cell projection</keyword>
<dbReference type="Proteomes" id="UP000054773">
    <property type="component" value="Unassembled WGS sequence"/>
</dbReference>
<dbReference type="AlphaFoldDB" id="A0A0W0TF02"/>
<sequence>MRISSNQMFTRGLNNMLKQQADTLRIQQQLSSGKRVLSPSDDPIAAAKIDLMNQRIFFGERLEQNRQNADGALKQEESVIGNMAGVVQKLRELQVQAGNGSLTDSARKALADEAQNLLDQLQGLANTQDSNGYYMFSGSRSEAQTISRDMSGQYVYNGDQTQRFQAISSGLQVALNDTGDDLFMRVPSGNGLFTVSETATPNTGTAVASSGSVVNNAAYVADDYTIQFALNTQNQLVVMVSGVASGNVVPATGLPDDAPLYTDGMAVSFNGIEINITGTPEAGDAFAVAPAANESIFATAARMVANLRQPFGAASDKARVFTENNQILDQLDSGLGNLLDFQAQVGARLNQLDVAEKVNTDLIDISKETKSRLEDADLESLAVEYQLQITYLQIAQKTFASLQGLSAFNFI</sequence>
<comment type="subcellular location">
    <subcellularLocation>
        <location evidence="1">Bacterial flagellum</location>
    </subcellularLocation>
    <subcellularLocation>
        <location evidence="2">Secreted</location>
    </subcellularLocation>
</comment>
<dbReference type="RefSeq" id="WP_058527472.1">
    <property type="nucleotide sequence ID" value="NZ_CAAAHY010000026.1"/>
</dbReference>
<evidence type="ECO:0000256" key="5">
    <source>
        <dbReference type="ARBA" id="ARBA00023143"/>
    </source>
</evidence>
<gene>
    <name evidence="7" type="primary">flgL</name>
    <name evidence="7" type="ORF">Lery_2355</name>
</gene>
<dbReference type="Pfam" id="PF00669">
    <property type="entry name" value="Flagellin_N"/>
    <property type="match status" value="1"/>
</dbReference>
<dbReference type="NCBIfam" id="TIGR02550">
    <property type="entry name" value="flagell_flgL"/>
    <property type="match status" value="1"/>
</dbReference>
<evidence type="ECO:0000259" key="6">
    <source>
        <dbReference type="Pfam" id="PF00669"/>
    </source>
</evidence>
<dbReference type="PANTHER" id="PTHR42792">
    <property type="entry name" value="FLAGELLIN"/>
    <property type="match status" value="1"/>
</dbReference>
<dbReference type="GO" id="GO:0005576">
    <property type="term" value="C:extracellular region"/>
    <property type="evidence" value="ECO:0007669"/>
    <property type="project" value="UniProtKB-SubCell"/>
</dbReference>
<reference evidence="7 8" key="1">
    <citation type="submission" date="2015-11" db="EMBL/GenBank/DDBJ databases">
        <title>Genomic analysis of 38 Legionella species identifies large and diverse effector repertoires.</title>
        <authorList>
            <person name="Burstein D."/>
            <person name="Amaro F."/>
            <person name="Zusman T."/>
            <person name="Lifshitz Z."/>
            <person name="Cohen O."/>
            <person name="Gilbert J.A."/>
            <person name="Pupko T."/>
            <person name="Shuman H.A."/>
            <person name="Segal G."/>
        </authorList>
    </citation>
    <scope>NUCLEOTIDE SEQUENCE [LARGE SCALE GENOMIC DNA]</scope>
    <source>
        <strain evidence="7 8">SE-32A-C8</strain>
    </source>
</reference>
<keyword evidence="5" id="KW-0975">Bacterial flagellum</keyword>
<keyword evidence="8" id="KW-1185">Reference proteome</keyword>
<protein>
    <submittedName>
        <fullName evidence="7">Flagellar hook-associated protein FlgL</fullName>
    </submittedName>
</protein>
<dbReference type="InterPro" id="IPR013384">
    <property type="entry name" value="Flagell_FlgL"/>
</dbReference>
<proteinExistence type="inferred from homology"/>
<evidence type="ECO:0000256" key="1">
    <source>
        <dbReference type="ARBA" id="ARBA00004365"/>
    </source>
</evidence>